<gene>
    <name evidence="2" type="ORF">RZ517_07825</name>
</gene>
<dbReference type="Gene3D" id="3.90.550.10">
    <property type="entry name" value="Spore Coat Polysaccharide Biosynthesis Protein SpsA, Chain A"/>
    <property type="match status" value="1"/>
</dbReference>
<feature type="domain" description="Glycosyltransferase 2-like" evidence="1">
    <location>
        <begin position="8"/>
        <end position="148"/>
    </location>
</feature>
<dbReference type="SUPFAM" id="SSF53448">
    <property type="entry name" value="Nucleotide-diphospho-sugar transferases"/>
    <property type="match status" value="1"/>
</dbReference>
<reference evidence="2 3" key="1">
    <citation type="submission" date="2023-10" db="EMBL/GenBank/DDBJ databases">
        <title>Roseovarius strain S88 nov., isolated from a marine algae.</title>
        <authorList>
            <person name="Lee M.W."/>
            <person name="Lee J.K."/>
            <person name="Kim J.M."/>
            <person name="Choi D.G."/>
            <person name="Baek J.H."/>
            <person name="Bayburt H."/>
            <person name="Jung J.J."/>
            <person name="Han D.M."/>
            <person name="Jeon C.O."/>
        </authorList>
    </citation>
    <scope>NUCLEOTIDE SEQUENCE [LARGE SCALE GENOMIC DNA]</scope>
    <source>
        <strain evidence="2 3">S88</strain>
    </source>
</reference>
<dbReference type="CDD" id="cd00761">
    <property type="entry name" value="Glyco_tranf_GTA_type"/>
    <property type="match status" value="1"/>
</dbReference>
<dbReference type="InterPro" id="IPR029044">
    <property type="entry name" value="Nucleotide-diphossugar_trans"/>
</dbReference>
<dbReference type="Pfam" id="PF00535">
    <property type="entry name" value="Glycos_transf_2"/>
    <property type="match status" value="1"/>
</dbReference>
<evidence type="ECO:0000313" key="2">
    <source>
        <dbReference type="EMBL" id="WWR48065.1"/>
    </source>
</evidence>
<proteinExistence type="predicted"/>
<dbReference type="RefSeq" id="WP_338550889.1">
    <property type="nucleotide sequence ID" value="NZ_CP146069.1"/>
</dbReference>
<keyword evidence="3" id="KW-1185">Reference proteome</keyword>
<protein>
    <submittedName>
        <fullName evidence="2">Glycosyltransferase family 2 protein</fullName>
        <ecNumber evidence="2">2.4.-.-</ecNumber>
    </submittedName>
</protein>
<keyword evidence="2" id="KW-0808">Transferase</keyword>
<dbReference type="Proteomes" id="UP001364156">
    <property type="component" value="Chromosome"/>
</dbReference>
<evidence type="ECO:0000259" key="1">
    <source>
        <dbReference type="Pfam" id="PF00535"/>
    </source>
</evidence>
<evidence type="ECO:0000313" key="3">
    <source>
        <dbReference type="Proteomes" id="UP001364156"/>
    </source>
</evidence>
<dbReference type="InterPro" id="IPR001173">
    <property type="entry name" value="Glyco_trans_2-like"/>
</dbReference>
<organism evidence="2 3">
    <name type="scientific">Roseovarius phycicola</name>
    <dbReference type="NCBI Taxonomy" id="3080976"/>
    <lineage>
        <taxon>Bacteria</taxon>
        <taxon>Pseudomonadati</taxon>
        <taxon>Pseudomonadota</taxon>
        <taxon>Alphaproteobacteria</taxon>
        <taxon>Rhodobacterales</taxon>
        <taxon>Roseobacteraceae</taxon>
        <taxon>Roseovarius</taxon>
    </lineage>
</organism>
<sequence>MSQYHSTSVAVFAHNEADGIAANIRAIQNAGLGADDLVFVLINGTTDTTESIVAAMAQDDPRIRPVVIELGDKANAWSFYVNHLAPQASDLHVFVDGDVQVSKGAFDEIHASLAVHPEAMAASTLPRGGRTAKAWARRILHHHGMPGNFYALRGETLARIKAQSINMPVGLIGDDPFLRWLLLSGLEPGARPDPARIRPVPNATFTYQSIPITSWRGLRALWARQMRYQLRDLQMNLLREHLTTYGLSAMPRRIDSLYDRATPLMALKGQIKLRKLAFFYTYLRARASRARPLRAAAWYEK</sequence>
<dbReference type="EC" id="2.4.-.-" evidence="2"/>
<name>A0ABZ2HJ28_9RHOB</name>
<keyword evidence="2" id="KW-0328">Glycosyltransferase</keyword>
<dbReference type="GO" id="GO:0016757">
    <property type="term" value="F:glycosyltransferase activity"/>
    <property type="evidence" value="ECO:0007669"/>
    <property type="project" value="UniProtKB-KW"/>
</dbReference>
<dbReference type="EMBL" id="CP146069">
    <property type="protein sequence ID" value="WWR48065.1"/>
    <property type="molecule type" value="Genomic_DNA"/>
</dbReference>
<accession>A0ABZ2HJ28</accession>